<dbReference type="PANTHER" id="PTHR30349:SF64">
    <property type="entry name" value="PROPHAGE INTEGRASE INTD-RELATED"/>
    <property type="match status" value="1"/>
</dbReference>
<evidence type="ECO:0000259" key="6">
    <source>
        <dbReference type="PROSITE" id="PS51900"/>
    </source>
</evidence>
<dbReference type="InterPro" id="IPR002104">
    <property type="entry name" value="Integrase_catalytic"/>
</dbReference>
<evidence type="ECO:0000313" key="7">
    <source>
        <dbReference type="EMBL" id="MFD2659487.1"/>
    </source>
</evidence>
<dbReference type="SUPFAM" id="SSF56349">
    <property type="entry name" value="DNA breaking-rejoining enzymes"/>
    <property type="match status" value="1"/>
</dbReference>
<dbReference type="Pfam" id="PF00589">
    <property type="entry name" value="Phage_integrase"/>
    <property type="match status" value="1"/>
</dbReference>
<dbReference type="PANTHER" id="PTHR30349">
    <property type="entry name" value="PHAGE INTEGRASE-RELATED"/>
    <property type="match status" value="1"/>
</dbReference>
<keyword evidence="8" id="KW-1185">Reference proteome</keyword>
<dbReference type="Gene3D" id="1.10.443.10">
    <property type="entry name" value="Intergrase catalytic core"/>
    <property type="match status" value="1"/>
</dbReference>
<gene>
    <name evidence="7" type="ORF">ACFSW5_04320</name>
</gene>
<accession>A0ABW5QT09</accession>
<evidence type="ECO:0000256" key="1">
    <source>
        <dbReference type="ARBA" id="ARBA00008857"/>
    </source>
</evidence>
<organism evidence="7 8">
    <name type="scientific">Paenibacillus thailandensis</name>
    <dbReference type="NCBI Taxonomy" id="393250"/>
    <lineage>
        <taxon>Bacteria</taxon>
        <taxon>Bacillati</taxon>
        <taxon>Bacillota</taxon>
        <taxon>Bacilli</taxon>
        <taxon>Bacillales</taxon>
        <taxon>Paenibacillaceae</taxon>
        <taxon>Paenibacillus</taxon>
    </lineage>
</organism>
<keyword evidence="3" id="KW-0233">DNA recombination</keyword>
<feature type="domain" description="Core-binding (CB)" evidence="6">
    <location>
        <begin position="65"/>
        <end position="148"/>
    </location>
</feature>
<dbReference type="PROSITE" id="PS51898">
    <property type="entry name" value="TYR_RECOMBINASE"/>
    <property type="match status" value="1"/>
</dbReference>
<dbReference type="InterPro" id="IPR044068">
    <property type="entry name" value="CB"/>
</dbReference>
<sequence length="396" mass="45363">MAKKYPNVRERNGKFHYRYSIKDKVTGKRIQKETPGFASAKEAYNEGIKIQAELLKGTYVDEENILFTDWCDRWIEIYAATGKVKNRTVNIRRDSLKIAKKMLGGLKLNEITKLQYQETLQELKKSGYKKNTLKMFHAAMRMLFKKAIELEILRTDITEGTTVPAYNPTVEELENNSDLPKFLEKEELALLLNAALEFGDDQYYRALYVLAYTGMRIGELCALKVSDIDEVNKKISITKTLNEEEGISNYELGTPKTISSARKIAVSAKVIVILKKQIAWRKAYKMATLDKFYKKENFLFINTETMPGRPMSKKRLQEFMKDCLRLAELPTDFTPHSLRHTYTSLMAEAGVDLIAIQKLLGHESGSKTTEAVYLHVTESKLRNDVDKLDALLDGLI</sequence>
<dbReference type="CDD" id="cd01189">
    <property type="entry name" value="INT_ICEBs1_C_like"/>
    <property type="match status" value="1"/>
</dbReference>
<dbReference type="InterPro" id="IPR028259">
    <property type="entry name" value="AP2-like_int_N"/>
</dbReference>
<evidence type="ECO:0000256" key="3">
    <source>
        <dbReference type="ARBA" id="ARBA00023172"/>
    </source>
</evidence>
<dbReference type="Proteomes" id="UP001597493">
    <property type="component" value="Unassembled WGS sequence"/>
</dbReference>
<evidence type="ECO:0000256" key="2">
    <source>
        <dbReference type="ARBA" id="ARBA00023125"/>
    </source>
</evidence>
<dbReference type="EMBL" id="JBHUMY010000004">
    <property type="protein sequence ID" value="MFD2659487.1"/>
    <property type="molecule type" value="Genomic_DNA"/>
</dbReference>
<dbReference type="InterPro" id="IPR050090">
    <property type="entry name" value="Tyrosine_recombinase_XerCD"/>
</dbReference>
<dbReference type="Pfam" id="PF14657">
    <property type="entry name" value="Arm-DNA-bind_4"/>
    <property type="match status" value="1"/>
</dbReference>
<protein>
    <submittedName>
        <fullName evidence="7">Tyrosine-type recombinase/integrase</fullName>
    </submittedName>
</protein>
<proteinExistence type="inferred from homology"/>
<dbReference type="Gene3D" id="1.10.150.130">
    <property type="match status" value="1"/>
</dbReference>
<keyword evidence="2 4" id="KW-0238">DNA-binding</keyword>
<dbReference type="RefSeq" id="WP_379270178.1">
    <property type="nucleotide sequence ID" value="NZ_JBHUGT010000020.1"/>
</dbReference>
<dbReference type="InterPro" id="IPR011010">
    <property type="entry name" value="DNA_brk_join_enz"/>
</dbReference>
<reference evidence="8" key="1">
    <citation type="journal article" date="2019" name="Int. J. Syst. Evol. Microbiol.">
        <title>The Global Catalogue of Microorganisms (GCM) 10K type strain sequencing project: providing services to taxonomists for standard genome sequencing and annotation.</title>
        <authorList>
            <consortium name="The Broad Institute Genomics Platform"/>
            <consortium name="The Broad Institute Genome Sequencing Center for Infectious Disease"/>
            <person name="Wu L."/>
            <person name="Ma J."/>
        </authorList>
    </citation>
    <scope>NUCLEOTIDE SEQUENCE [LARGE SCALE GENOMIC DNA]</scope>
    <source>
        <strain evidence="8">TISTR 1827</strain>
    </source>
</reference>
<dbReference type="PROSITE" id="PS51900">
    <property type="entry name" value="CB"/>
    <property type="match status" value="1"/>
</dbReference>
<comment type="caution">
    <text evidence="7">The sequence shown here is derived from an EMBL/GenBank/DDBJ whole genome shotgun (WGS) entry which is preliminary data.</text>
</comment>
<evidence type="ECO:0000313" key="8">
    <source>
        <dbReference type="Proteomes" id="UP001597493"/>
    </source>
</evidence>
<comment type="similarity">
    <text evidence="1">Belongs to the 'phage' integrase family.</text>
</comment>
<dbReference type="InterPro" id="IPR013762">
    <property type="entry name" value="Integrase-like_cat_sf"/>
</dbReference>
<dbReference type="InterPro" id="IPR010998">
    <property type="entry name" value="Integrase_recombinase_N"/>
</dbReference>
<evidence type="ECO:0000259" key="5">
    <source>
        <dbReference type="PROSITE" id="PS51898"/>
    </source>
</evidence>
<feature type="domain" description="Tyr recombinase" evidence="5">
    <location>
        <begin position="178"/>
        <end position="386"/>
    </location>
</feature>
<name>A0ABW5QT09_9BACL</name>
<evidence type="ECO:0000256" key="4">
    <source>
        <dbReference type="PROSITE-ProRule" id="PRU01248"/>
    </source>
</evidence>